<evidence type="ECO:0000313" key="1">
    <source>
        <dbReference type="EMBL" id="MFC7372363.1"/>
    </source>
</evidence>
<name>A0ABW2NT19_9BACL</name>
<comment type="caution">
    <text evidence="1">The sequence shown here is derived from an EMBL/GenBank/DDBJ whole genome shotgun (WGS) entry which is preliminary data.</text>
</comment>
<keyword evidence="2" id="KW-1185">Reference proteome</keyword>
<dbReference type="Pfam" id="PF09388">
    <property type="entry name" value="SpoOE-like"/>
    <property type="match status" value="1"/>
</dbReference>
<proteinExistence type="predicted"/>
<dbReference type="RefSeq" id="WP_379749878.1">
    <property type="nucleotide sequence ID" value="NZ_JBHTCP010000038.1"/>
</dbReference>
<sequence length="61" mass="7035">MGSKSLMLSSCLEELERLRTKMMEAAKELGIKDPSVLKYSEQIDETHNKILRLEYAALYTK</sequence>
<dbReference type="SUPFAM" id="SSF140500">
    <property type="entry name" value="BAS1536-like"/>
    <property type="match status" value="1"/>
</dbReference>
<dbReference type="Gene3D" id="4.10.280.10">
    <property type="entry name" value="Helix-loop-helix DNA-binding domain"/>
    <property type="match status" value="1"/>
</dbReference>
<dbReference type="EMBL" id="JBHTCP010000038">
    <property type="protein sequence ID" value="MFC7372363.1"/>
    <property type="molecule type" value="Genomic_DNA"/>
</dbReference>
<accession>A0ABW2NT19</accession>
<dbReference type="InterPro" id="IPR037208">
    <property type="entry name" value="Spo0E-like_sf"/>
</dbReference>
<dbReference type="Proteomes" id="UP001596549">
    <property type="component" value="Unassembled WGS sequence"/>
</dbReference>
<reference evidence="2" key="1">
    <citation type="journal article" date="2019" name="Int. J. Syst. Evol. Microbiol.">
        <title>The Global Catalogue of Microorganisms (GCM) 10K type strain sequencing project: providing services to taxonomists for standard genome sequencing and annotation.</title>
        <authorList>
            <consortium name="The Broad Institute Genomics Platform"/>
            <consortium name="The Broad Institute Genome Sequencing Center for Infectious Disease"/>
            <person name="Wu L."/>
            <person name="Ma J."/>
        </authorList>
    </citation>
    <scope>NUCLEOTIDE SEQUENCE [LARGE SCALE GENOMIC DNA]</scope>
    <source>
        <strain evidence="2">NBRC 106396</strain>
    </source>
</reference>
<organism evidence="1 2">
    <name type="scientific">Fictibacillus iocasae</name>
    <dbReference type="NCBI Taxonomy" id="2715437"/>
    <lineage>
        <taxon>Bacteria</taxon>
        <taxon>Bacillati</taxon>
        <taxon>Bacillota</taxon>
        <taxon>Bacilli</taxon>
        <taxon>Bacillales</taxon>
        <taxon>Fictibacillaceae</taxon>
        <taxon>Fictibacillus</taxon>
    </lineage>
</organism>
<dbReference type="InterPro" id="IPR036638">
    <property type="entry name" value="HLH_DNA-bd_sf"/>
</dbReference>
<dbReference type="InterPro" id="IPR018540">
    <property type="entry name" value="Spo0E-like"/>
</dbReference>
<protein>
    <submittedName>
        <fullName evidence="1">Spo0E family sporulation regulatory protein-aspartic acid phosphatase</fullName>
    </submittedName>
</protein>
<evidence type="ECO:0000313" key="2">
    <source>
        <dbReference type="Proteomes" id="UP001596549"/>
    </source>
</evidence>
<gene>
    <name evidence="1" type="ORF">ACFQPF_11825</name>
</gene>